<protein>
    <submittedName>
        <fullName evidence="2">Methyltransferase domain</fullName>
    </submittedName>
</protein>
<dbReference type="GO" id="GO:0008757">
    <property type="term" value="F:S-adenosylmethionine-dependent methyltransferase activity"/>
    <property type="evidence" value="ECO:0007669"/>
    <property type="project" value="InterPro"/>
</dbReference>
<dbReference type="InterPro" id="IPR013216">
    <property type="entry name" value="Methyltransf_11"/>
</dbReference>
<dbReference type="Gene3D" id="3.40.50.150">
    <property type="entry name" value="Vaccinia Virus protein VP39"/>
    <property type="match status" value="1"/>
</dbReference>
<dbReference type="GO" id="GO:0032259">
    <property type="term" value="P:methylation"/>
    <property type="evidence" value="ECO:0007669"/>
    <property type="project" value="UniProtKB-KW"/>
</dbReference>
<evidence type="ECO:0000313" key="2">
    <source>
        <dbReference type="EMBL" id="CUA83847.1"/>
    </source>
</evidence>
<keyword evidence="2" id="KW-0808">Transferase</keyword>
<dbReference type="Pfam" id="PF08241">
    <property type="entry name" value="Methyltransf_11"/>
    <property type="match status" value="1"/>
</dbReference>
<dbReference type="OrthoDB" id="5974463at2"/>
<organism evidence="2 3">
    <name type="scientific">Pseudidiomarina woesei</name>
    <dbReference type="NCBI Taxonomy" id="1381080"/>
    <lineage>
        <taxon>Bacteria</taxon>
        <taxon>Pseudomonadati</taxon>
        <taxon>Pseudomonadota</taxon>
        <taxon>Gammaproteobacteria</taxon>
        <taxon>Alteromonadales</taxon>
        <taxon>Idiomarinaceae</taxon>
        <taxon>Pseudidiomarina</taxon>
    </lineage>
</organism>
<dbReference type="SUPFAM" id="SSF53335">
    <property type="entry name" value="S-adenosyl-L-methionine-dependent methyltransferases"/>
    <property type="match status" value="1"/>
</dbReference>
<dbReference type="Proteomes" id="UP000182598">
    <property type="component" value="Unassembled WGS sequence"/>
</dbReference>
<dbReference type="RefSeq" id="WP_055438435.1">
    <property type="nucleotide sequence ID" value="NZ_CYHB01000001.1"/>
</dbReference>
<dbReference type="AlphaFoldDB" id="A0A0K6GYL7"/>
<sequence>MEHWSKYWQYSGVLNSFAEGQASTGYTGALKQHWDAFFASLPAEAAIVDIGTGNGALALLAHDYSKTETKDFNIHGIDAAKIDPAASLQKQSPALAKKLKAIQFHSETPIEKAPFKKATVDAYISQFGFEYADRKDAIKVILDTLKDNGQAHFIVHNSASSLVKSSQAGIEVIESVLTDSPLFQLADLYIDLASQAIPQLGDKGWQEFSHQKILAQSIQWMMRELQEKFSKPEQQVWVTDIVRRIARTLERVAGNTIEDCVKQLAYEYHSVNDHKQRLIDQNNAAFAKKDITALQKQVEKLGAKFSAEEFKLDDDKFGWAVTVAKG</sequence>
<gene>
    <name evidence="2" type="ORF">Ga0061064_0789</name>
</gene>
<accession>A0A0K6GYL7</accession>
<keyword evidence="3" id="KW-1185">Reference proteome</keyword>
<evidence type="ECO:0000313" key="3">
    <source>
        <dbReference type="Proteomes" id="UP000182598"/>
    </source>
</evidence>
<evidence type="ECO:0000259" key="1">
    <source>
        <dbReference type="Pfam" id="PF08241"/>
    </source>
</evidence>
<reference evidence="3" key="1">
    <citation type="submission" date="2015-08" db="EMBL/GenBank/DDBJ databases">
        <authorList>
            <person name="Varghese N."/>
        </authorList>
    </citation>
    <scope>NUCLEOTIDE SEQUENCE [LARGE SCALE GENOMIC DNA]</scope>
    <source>
        <strain evidence="3">DSM 27808</strain>
    </source>
</reference>
<dbReference type="EMBL" id="CYHB01000001">
    <property type="protein sequence ID" value="CUA83847.1"/>
    <property type="molecule type" value="Genomic_DNA"/>
</dbReference>
<dbReference type="InterPro" id="IPR029063">
    <property type="entry name" value="SAM-dependent_MTases_sf"/>
</dbReference>
<name>A0A0K6GYL7_9GAMM</name>
<keyword evidence="2" id="KW-0489">Methyltransferase</keyword>
<dbReference type="CDD" id="cd02440">
    <property type="entry name" value="AdoMet_MTases"/>
    <property type="match status" value="1"/>
</dbReference>
<proteinExistence type="predicted"/>
<feature type="domain" description="Methyltransferase type 11" evidence="1">
    <location>
        <begin position="48"/>
        <end position="151"/>
    </location>
</feature>